<gene>
    <name evidence="1" type="ORF">TPC1_31230</name>
</gene>
<reference evidence="1" key="1">
    <citation type="submission" date="2015-07" db="EMBL/GenBank/DDBJ databases">
        <title>Adaptation to a free-living lifestyle via gene acquisitions in the diplomonad Trepomonas sp. PC1.</title>
        <authorList>
            <person name="Xu F."/>
            <person name="Jerlstrom-Hultqvist J."/>
            <person name="Kolisko M."/>
            <person name="Simpson A.G.B."/>
            <person name="Roger A.J."/>
            <person name="Svard S.G."/>
            <person name="Andersson J.O."/>
        </authorList>
    </citation>
    <scope>NUCLEOTIDE SEQUENCE</scope>
    <source>
        <strain evidence="1">PC1</strain>
    </source>
</reference>
<feature type="non-terminal residue" evidence="1">
    <location>
        <position position="391"/>
    </location>
</feature>
<protein>
    <submittedName>
        <fullName evidence="1">Uncharacterized protein</fullName>
    </submittedName>
</protein>
<proteinExistence type="predicted"/>
<dbReference type="EMBL" id="GDID01007331">
    <property type="protein sequence ID" value="JAP89275.1"/>
    <property type="molecule type" value="Transcribed_RNA"/>
</dbReference>
<sequence length="391" mass="46371">ITQDQLIVNRILFKNNINELQSPESVIGQLIISIIDQQSDQNDEQYLYFQQLSELLFLNDGQILDLDSKQCYAKVEQMYKQRFLILHQQQNPTILKNLQLHELLFLFTMMGCQINFNTKQIKLPKKQQQTNPTKLIQHLMQQKLFLEEFDLNLLLGDLFLAGCVFLRGYFTKNLTNEQKEIVRSQFDKNVYNLSLQAVDASIQSILGQLFRQEEFNLVKLKNGRYYVSPPYGIKSQQDLPIAMQRFTLKKSKLVQFTKQTRYFSDFLLFYVVGQTADFQTSKFEHFTINYHLNELGQTKEEFYQLRPKFKFAPYSLFEEQKQKEVTIDVRQFLREKAERQFMQGLNAKVENIAVKKSEKSKTNEKWLNHHIRGDDWYNKHPKAPKASWAKD</sequence>
<feature type="non-terminal residue" evidence="1">
    <location>
        <position position="1"/>
    </location>
</feature>
<name>A0A146K007_9EUKA</name>
<dbReference type="AlphaFoldDB" id="A0A146K007"/>
<evidence type="ECO:0000313" key="1">
    <source>
        <dbReference type="EMBL" id="JAP89275.1"/>
    </source>
</evidence>
<organism evidence="1">
    <name type="scientific">Trepomonas sp. PC1</name>
    <dbReference type="NCBI Taxonomy" id="1076344"/>
    <lineage>
        <taxon>Eukaryota</taxon>
        <taxon>Metamonada</taxon>
        <taxon>Diplomonadida</taxon>
        <taxon>Hexamitidae</taxon>
        <taxon>Hexamitinae</taxon>
        <taxon>Trepomonas</taxon>
    </lineage>
</organism>
<accession>A0A146K007</accession>